<keyword evidence="2" id="KW-1185">Reference proteome</keyword>
<protein>
    <recommendedName>
        <fullName evidence="3">RNase H type-1 domain-containing protein</fullName>
    </recommendedName>
</protein>
<proteinExistence type="predicted"/>
<dbReference type="STRING" id="930991.A0A0D0D6X7"/>
<evidence type="ECO:0000313" key="1">
    <source>
        <dbReference type="EMBL" id="KIK75919.1"/>
    </source>
</evidence>
<accession>A0A0D0D6X7</accession>
<organism evidence="1 2">
    <name type="scientific">Paxillus rubicundulus Ve08.2h10</name>
    <dbReference type="NCBI Taxonomy" id="930991"/>
    <lineage>
        <taxon>Eukaryota</taxon>
        <taxon>Fungi</taxon>
        <taxon>Dikarya</taxon>
        <taxon>Basidiomycota</taxon>
        <taxon>Agaricomycotina</taxon>
        <taxon>Agaricomycetes</taxon>
        <taxon>Agaricomycetidae</taxon>
        <taxon>Boletales</taxon>
        <taxon>Paxilineae</taxon>
        <taxon>Paxillaceae</taxon>
        <taxon>Paxillus</taxon>
    </lineage>
</organism>
<reference evidence="2" key="2">
    <citation type="submission" date="2015-01" db="EMBL/GenBank/DDBJ databases">
        <title>Evolutionary Origins and Diversification of the Mycorrhizal Mutualists.</title>
        <authorList>
            <consortium name="DOE Joint Genome Institute"/>
            <consortium name="Mycorrhizal Genomics Consortium"/>
            <person name="Kohler A."/>
            <person name="Kuo A."/>
            <person name="Nagy L.G."/>
            <person name="Floudas D."/>
            <person name="Copeland A."/>
            <person name="Barry K.W."/>
            <person name="Cichocki N."/>
            <person name="Veneault-Fourrey C."/>
            <person name="LaButti K."/>
            <person name="Lindquist E.A."/>
            <person name="Lipzen A."/>
            <person name="Lundell T."/>
            <person name="Morin E."/>
            <person name="Murat C."/>
            <person name="Riley R."/>
            <person name="Ohm R."/>
            <person name="Sun H."/>
            <person name="Tunlid A."/>
            <person name="Henrissat B."/>
            <person name="Grigoriev I.V."/>
            <person name="Hibbett D.S."/>
            <person name="Martin F."/>
        </authorList>
    </citation>
    <scope>NUCLEOTIDE SEQUENCE [LARGE SCALE GENOMIC DNA]</scope>
    <source>
        <strain evidence="2">Ve08.2h10</strain>
    </source>
</reference>
<name>A0A0D0D6X7_9AGAM</name>
<dbReference type="InParanoid" id="A0A0D0D6X7"/>
<dbReference type="AlphaFoldDB" id="A0A0D0D6X7"/>
<gene>
    <name evidence="1" type="ORF">PAXRUDRAFT_171261</name>
</gene>
<evidence type="ECO:0008006" key="3">
    <source>
        <dbReference type="Google" id="ProtNLM"/>
    </source>
</evidence>
<dbReference type="Proteomes" id="UP000054538">
    <property type="component" value="Unassembled WGS sequence"/>
</dbReference>
<evidence type="ECO:0000313" key="2">
    <source>
        <dbReference type="Proteomes" id="UP000054538"/>
    </source>
</evidence>
<reference evidence="1 2" key="1">
    <citation type="submission" date="2014-04" db="EMBL/GenBank/DDBJ databases">
        <authorList>
            <consortium name="DOE Joint Genome Institute"/>
            <person name="Kuo A."/>
            <person name="Kohler A."/>
            <person name="Jargeat P."/>
            <person name="Nagy L.G."/>
            <person name="Floudas D."/>
            <person name="Copeland A."/>
            <person name="Barry K.W."/>
            <person name="Cichocki N."/>
            <person name="Veneault-Fourrey C."/>
            <person name="LaButti K."/>
            <person name="Lindquist E.A."/>
            <person name="Lipzen A."/>
            <person name="Lundell T."/>
            <person name="Morin E."/>
            <person name="Murat C."/>
            <person name="Sun H."/>
            <person name="Tunlid A."/>
            <person name="Henrissat B."/>
            <person name="Grigoriev I.V."/>
            <person name="Hibbett D.S."/>
            <person name="Martin F."/>
            <person name="Nordberg H.P."/>
            <person name="Cantor M.N."/>
            <person name="Hua S.X."/>
        </authorList>
    </citation>
    <scope>NUCLEOTIDE SEQUENCE [LARGE SCALE GENOMIC DNA]</scope>
    <source>
        <strain evidence="1 2">Ve08.2h10</strain>
    </source>
</reference>
<sequence length="138" mass="15058">MGFWFPATNAAFQALRSKPEPSSSIFYHEALTVCAAILEATTHLPHGGRLAVFTDNLNTVQLFNSLAALPSMNWMVILAIDKLLACNVDLRVFHISGVHNIVANYVSRLKNLEALQASPGLTIQPFQPPRSMLGAAQK</sequence>
<dbReference type="HOGENOM" id="CLU_125038_0_0_1"/>
<dbReference type="OrthoDB" id="3249498at2759"/>
<dbReference type="EMBL" id="KN827773">
    <property type="protein sequence ID" value="KIK75919.1"/>
    <property type="molecule type" value="Genomic_DNA"/>
</dbReference>